<name>A0A511YN77_9FLAO</name>
<proteinExistence type="predicted"/>
<sequence>MKKIILPLILFSAISCGSGDEDRESGNKASVIGKWSVEKSEIYRSLNQQIQTFYPTDCQKTGTQEFTSTHLISISYAEINHTCEKTDAFTRKYTFNKGDGKFWFEGEENDPYLITQLSQTGMVIEDRMQDFDGDGTNDVLRRFYKRIN</sequence>
<protein>
    <recommendedName>
        <fullName evidence="3">Lipocalin-like domain-containing protein</fullName>
    </recommendedName>
</protein>
<organism evidence="1 2">
    <name type="scientific">Chryseobacterium hagamense</name>
    <dbReference type="NCBI Taxonomy" id="395935"/>
    <lineage>
        <taxon>Bacteria</taxon>
        <taxon>Pseudomonadati</taxon>
        <taxon>Bacteroidota</taxon>
        <taxon>Flavobacteriia</taxon>
        <taxon>Flavobacteriales</taxon>
        <taxon>Weeksellaceae</taxon>
        <taxon>Chryseobacterium group</taxon>
        <taxon>Chryseobacterium</taxon>
    </lineage>
</organism>
<comment type="caution">
    <text evidence="1">The sequence shown here is derived from an EMBL/GenBank/DDBJ whole genome shotgun (WGS) entry which is preliminary data.</text>
</comment>
<dbReference type="PROSITE" id="PS51257">
    <property type="entry name" value="PROKAR_LIPOPROTEIN"/>
    <property type="match status" value="1"/>
</dbReference>
<evidence type="ECO:0000313" key="1">
    <source>
        <dbReference type="EMBL" id="GEN76652.1"/>
    </source>
</evidence>
<evidence type="ECO:0008006" key="3">
    <source>
        <dbReference type="Google" id="ProtNLM"/>
    </source>
</evidence>
<keyword evidence="2" id="KW-1185">Reference proteome</keyword>
<dbReference type="OrthoDB" id="1257001at2"/>
<accession>A0A511YN77</accession>
<dbReference type="AlphaFoldDB" id="A0A511YN77"/>
<dbReference type="Proteomes" id="UP000321863">
    <property type="component" value="Unassembled WGS sequence"/>
</dbReference>
<dbReference type="EMBL" id="BJYJ01000012">
    <property type="protein sequence ID" value="GEN76652.1"/>
    <property type="molecule type" value="Genomic_DNA"/>
</dbReference>
<dbReference type="RefSeq" id="WP_146941689.1">
    <property type="nucleotide sequence ID" value="NZ_BJYJ01000012.1"/>
</dbReference>
<reference evidence="1 2" key="1">
    <citation type="submission" date="2019-07" db="EMBL/GenBank/DDBJ databases">
        <title>Whole genome shotgun sequence of Chryseobacterium hagamense NBRC 105253.</title>
        <authorList>
            <person name="Hosoyama A."/>
            <person name="Uohara A."/>
            <person name="Ohji S."/>
            <person name="Ichikawa N."/>
        </authorList>
    </citation>
    <scope>NUCLEOTIDE SEQUENCE [LARGE SCALE GENOMIC DNA]</scope>
    <source>
        <strain evidence="1 2">NBRC 105253</strain>
    </source>
</reference>
<evidence type="ECO:0000313" key="2">
    <source>
        <dbReference type="Proteomes" id="UP000321863"/>
    </source>
</evidence>
<gene>
    <name evidence="1" type="ORF">CHA01nite_23920</name>
</gene>